<dbReference type="PANTHER" id="PTHR10491:SF4">
    <property type="entry name" value="METHIONINE ADENOSYLTRANSFERASE 2 SUBUNIT BETA"/>
    <property type="match status" value="1"/>
</dbReference>
<dbReference type="Pfam" id="PF04321">
    <property type="entry name" value="RmlD_sub_bind"/>
    <property type="match status" value="1"/>
</dbReference>
<organism evidence="8 9">
    <name type="scientific">Falsiporphyromonas endometrii</name>
    <dbReference type="NCBI Taxonomy" id="1387297"/>
    <lineage>
        <taxon>Bacteria</taxon>
        <taxon>Pseudomonadati</taxon>
        <taxon>Bacteroidota</taxon>
        <taxon>Bacteroidia</taxon>
        <taxon>Bacteroidales</taxon>
        <taxon>Porphyromonadaceae</taxon>
        <taxon>Falsiporphyromonas</taxon>
    </lineage>
</organism>
<comment type="similarity">
    <text evidence="2 6">Belongs to the dTDP-4-dehydrorhamnose reductase family.</text>
</comment>
<dbReference type="Proteomes" id="UP001596020">
    <property type="component" value="Unassembled WGS sequence"/>
</dbReference>
<name>A0ABV9K7C6_9PORP</name>
<dbReference type="InterPro" id="IPR036291">
    <property type="entry name" value="NAD(P)-bd_dom_sf"/>
</dbReference>
<dbReference type="CDD" id="cd05254">
    <property type="entry name" value="dTDP_HR_like_SDR_e"/>
    <property type="match status" value="1"/>
</dbReference>
<evidence type="ECO:0000256" key="4">
    <source>
        <dbReference type="ARBA" id="ARBA00017099"/>
    </source>
</evidence>
<dbReference type="RefSeq" id="WP_380078336.1">
    <property type="nucleotide sequence ID" value="NZ_JBHSGO010000141.1"/>
</dbReference>
<evidence type="ECO:0000256" key="1">
    <source>
        <dbReference type="ARBA" id="ARBA00004781"/>
    </source>
</evidence>
<dbReference type="Gene3D" id="3.40.50.720">
    <property type="entry name" value="NAD(P)-binding Rossmann-like Domain"/>
    <property type="match status" value="1"/>
</dbReference>
<dbReference type="EC" id="1.1.1.133" evidence="3 6"/>
<dbReference type="InterPro" id="IPR005913">
    <property type="entry name" value="dTDP_dehydrorham_reduct"/>
</dbReference>
<evidence type="ECO:0000313" key="9">
    <source>
        <dbReference type="Proteomes" id="UP001596020"/>
    </source>
</evidence>
<proteinExistence type="inferred from homology"/>
<reference evidence="9" key="1">
    <citation type="journal article" date="2019" name="Int. J. Syst. Evol. Microbiol.">
        <title>The Global Catalogue of Microorganisms (GCM) 10K type strain sequencing project: providing services to taxonomists for standard genome sequencing and annotation.</title>
        <authorList>
            <consortium name="The Broad Institute Genomics Platform"/>
            <consortium name="The Broad Institute Genome Sequencing Center for Infectious Disease"/>
            <person name="Wu L."/>
            <person name="Ma J."/>
        </authorList>
    </citation>
    <scope>NUCLEOTIDE SEQUENCE [LARGE SCALE GENOMIC DNA]</scope>
    <source>
        <strain evidence="9">CGMCC 4.7357</strain>
    </source>
</reference>
<sequence length="308" mass="34476">MTTIIVTGGKGQLGLSIKEVVQRLNLHERYRFFYPDIEELDLCLSESQVKEKILQMASSITENREDKLLIINCAAYTAVDQAEQEKEKVYALNVDVPRKLASIVSRIPNAGLIQLSTDFVFDGEQSVPYLEEDGPCPLSQYGLSKLEAEKALMHLSFEGRAIVVRTAWLYSEYGKNFVKTMVRLAMEKDEIGVVSDQIGTPTYAPYLAHTLLVIAEAFIAEGHFRTGLIHCTDSGVASWYDLACVSIGLLSQKQVKSVRPIRTSDYPTAAKRPSYSVLSKDRLSSLYAITHPHWTVGVKDCINRLEHK</sequence>
<feature type="domain" description="RmlD-like substrate binding" evidence="7">
    <location>
        <begin position="3"/>
        <end position="305"/>
    </location>
</feature>
<dbReference type="EMBL" id="JBHSGO010000141">
    <property type="protein sequence ID" value="MFC4665844.1"/>
    <property type="molecule type" value="Genomic_DNA"/>
</dbReference>
<accession>A0ABV9K7C6</accession>
<evidence type="ECO:0000256" key="3">
    <source>
        <dbReference type="ARBA" id="ARBA00012929"/>
    </source>
</evidence>
<protein>
    <recommendedName>
        <fullName evidence="4 6">dTDP-4-dehydrorhamnose reductase</fullName>
        <ecNumber evidence="3 6">1.1.1.133</ecNumber>
    </recommendedName>
</protein>
<evidence type="ECO:0000259" key="7">
    <source>
        <dbReference type="Pfam" id="PF04321"/>
    </source>
</evidence>
<keyword evidence="9" id="KW-1185">Reference proteome</keyword>
<dbReference type="GO" id="GO:0008831">
    <property type="term" value="F:dTDP-4-dehydrorhamnose reductase activity"/>
    <property type="evidence" value="ECO:0007669"/>
    <property type="project" value="UniProtKB-EC"/>
</dbReference>
<comment type="catalytic activity">
    <reaction evidence="5">
        <text>dTDP-beta-L-rhamnose + NADP(+) = dTDP-4-dehydro-beta-L-rhamnose + NADPH + H(+)</text>
        <dbReference type="Rhea" id="RHEA:21796"/>
        <dbReference type="ChEBI" id="CHEBI:15378"/>
        <dbReference type="ChEBI" id="CHEBI:57510"/>
        <dbReference type="ChEBI" id="CHEBI:57783"/>
        <dbReference type="ChEBI" id="CHEBI:58349"/>
        <dbReference type="ChEBI" id="CHEBI:62830"/>
        <dbReference type="EC" id="1.1.1.133"/>
    </reaction>
</comment>
<dbReference type="NCBIfam" id="TIGR01214">
    <property type="entry name" value="rmlD"/>
    <property type="match status" value="1"/>
</dbReference>
<gene>
    <name evidence="8" type="primary">rfbD</name>
    <name evidence="8" type="ORF">ACFO3G_04380</name>
</gene>
<keyword evidence="6 8" id="KW-0560">Oxidoreductase</keyword>
<keyword evidence="6" id="KW-0521">NADP</keyword>
<dbReference type="SUPFAM" id="SSF51735">
    <property type="entry name" value="NAD(P)-binding Rossmann-fold domains"/>
    <property type="match status" value="1"/>
</dbReference>
<evidence type="ECO:0000256" key="6">
    <source>
        <dbReference type="RuleBase" id="RU364082"/>
    </source>
</evidence>
<dbReference type="Gene3D" id="3.90.25.10">
    <property type="entry name" value="UDP-galactose 4-epimerase, domain 1"/>
    <property type="match status" value="1"/>
</dbReference>
<comment type="function">
    <text evidence="6">Catalyzes the reduction of dTDP-6-deoxy-L-lyxo-4-hexulose to yield dTDP-L-rhamnose.</text>
</comment>
<evidence type="ECO:0000313" key="8">
    <source>
        <dbReference type="EMBL" id="MFC4665844.1"/>
    </source>
</evidence>
<evidence type="ECO:0000256" key="2">
    <source>
        <dbReference type="ARBA" id="ARBA00010944"/>
    </source>
</evidence>
<dbReference type="PANTHER" id="PTHR10491">
    <property type="entry name" value="DTDP-4-DEHYDRORHAMNOSE REDUCTASE"/>
    <property type="match status" value="1"/>
</dbReference>
<dbReference type="InterPro" id="IPR029903">
    <property type="entry name" value="RmlD-like-bd"/>
</dbReference>
<evidence type="ECO:0000256" key="5">
    <source>
        <dbReference type="ARBA" id="ARBA00048200"/>
    </source>
</evidence>
<comment type="caution">
    <text evidence="8">The sequence shown here is derived from an EMBL/GenBank/DDBJ whole genome shotgun (WGS) entry which is preliminary data.</text>
</comment>
<comment type="pathway">
    <text evidence="1 6">Carbohydrate biosynthesis; dTDP-L-rhamnose biosynthesis.</text>
</comment>